<evidence type="ECO:0000259" key="5">
    <source>
        <dbReference type="Pfam" id="PF17806"/>
    </source>
</evidence>
<dbReference type="InterPro" id="IPR041854">
    <property type="entry name" value="BFD-like_2Fe2S-bd_dom_sf"/>
</dbReference>
<dbReference type="GO" id="GO:0046653">
    <property type="term" value="P:tetrahydrofolate metabolic process"/>
    <property type="evidence" value="ECO:0007669"/>
    <property type="project" value="InterPro"/>
</dbReference>
<dbReference type="InterPro" id="IPR006277">
    <property type="entry name" value="Sarcosine_oxidase_asu"/>
</dbReference>
<dbReference type="PRINTS" id="PR00368">
    <property type="entry name" value="FADPNR"/>
</dbReference>
<comment type="similarity">
    <text evidence="1">Belongs to the GcvT family.</text>
</comment>
<dbReference type="Gene3D" id="1.10.10.1100">
    <property type="entry name" value="BFD-like [2Fe-2S]-binding domain"/>
    <property type="match status" value="1"/>
</dbReference>
<dbReference type="InterPro" id="IPR027266">
    <property type="entry name" value="TrmE/GcvT-like"/>
</dbReference>
<evidence type="ECO:0000313" key="6">
    <source>
        <dbReference type="EMBL" id="SNZ08378.1"/>
    </source>
</evidence>
<evidence type="ECO:0000256" key="2">
    <source>
        <dbReference type="ARBA" id="ARBA00023002"/>
    </source>
</evidence>
<dbReference type="OrthoDB" id="5287468at2"/>
<evidence type="ECO:0000259" key="3">
    <source>
        <dbReference type="Pfam" id="PF01571"/>
    </source>
</evidence>
<evidence type="ECO:0000256" key="1">
    <source>
        <dbReference type="ARBA" id="ARBA00008609"/>
    </source>
</evidence>
<feature type="domain" description="Aminomethyltransferase C-terminal" evidence="4">
    <location>
        <begin position="908"/>
        <end position="993"/>
    </location>
</feature>
<dbReference type="Pfam" id="PF17806">
    <property type="entry name" value="SO_alpha_A3"/>
    <property type="match status" value="1"/>
</dbReference>
<dbReference type="SUPFAM" id="SSF51905">
    <property type="entry name" value="FAD/NAD(P)-binding domain"/>
    <property type="match status" value="1"/>
</dbReference>
<sequence>MSSYRISGKGRVNQSKPVTFTFDGKSYRGFEGDTVASALLANGVHLMGRSFKYHRPRGVLTAGSEEPNALIGTQRPGADNSRFEPNTRATTQEIYDGLITTSQNKWPSLSFDMGAINDRLYMLFSAGFYYKTFMWPKSFWDKLYEPVIRASAGLGVSPTKVDPDIYASRYLHCDVLIVGAGAAGIAAALQVAKSGAEVVLVDEQAELGGSLLSEESIEIDGVSSSAWLKTSLDQLRAMDNVRLMSRTTAIGYYHQNMVALAQKLTDHLADVPENSPRERMWRVRAKQVILAQGAIERPLVFDGNDRPGVMLAGAGQNYLNRFGVMVGKTPVFLTSHDSAWYAAFDYQDAGANVVAIVDTRVDMDDALLDQARQRGIEVFLGHTATTTSGRLRIKSVSVNPVAHGVVGAALELSCDVLLMCGGWTPSLHLFSHTKGSLKWDEEARVFLPDQSNEECQIAGACRGLWGISSALEDGAKAGLEAITALDLSGEDVTYSVGNDRAGTGETHRELPTNGNPGKAKAFIDFQNDVTAKDIRLAVREGMHSIEHVKRYTTNGMATDQGKMSNMNGLEIAADAVGKEVPKVGLTTFRPPYTPTTFGVFAGYHKDGQFELTRKTPIDSWAEKNGAAFEPVSQWRRAWYFPKSGEDMRKAVARECAATRKSVGMFDASTLGKIEVVGPDAVEFMNRMYTNPWTKLAPGRCRYGVLLGEDGFILDDGVIGRLSEDKFHITTTTGGAARVLNMMEDYLQTEWPDLQVWLTSTTEQWATIALNGPNARKLLEPFVEGQDMSDEALPHMSVAECKVAGFPARLFRLSFTGELGFEINVPARHGLELWSKLYEAGKAYDICPYGTETMHVLRAEKGYIIVGQDTDGTVTPYDAGLGWAVAKKKPDFVGMRSLKRPDLVAEGRKQLVGLKTKDPKIVLEEGAQIVNDPHQSLPMKMVGHVTSSYWSEVLGQSIAMALIEGGQSRMGETIYIPMAECVLEAEICSSVFYDPAGDRLKV</sequence>
<dbReference type="InterPro" id="IPR041117">
    <property type="entry name" value="SoxA_A3"/>
</dbReference>
<feature type="domain" description="GCVT N-terminal" evidence="3">
    <location>
        <begin position="619"/>
        <end position="888"/>
    </location>
</feature>
<dbReference type="Pfam" id="PF08669">
    <property type="entry name" value="GCV_T_C"/>
    <property type="match status" value="1"/>
</dbReference>
<dbReference type="Pfam" id="PF13510">
    <property type="entry name" value="Fer2_4"/>
    <property type="match status" value="1"/>
</dbReference>
<evidence type="ECO:0000313" key="7">
    <source>
        <dbReference type="Proteomes" id="UP000219439"/>
    </source>
</evidence>
<dbReference type="Gene3D" id="3.30.1360.120">
    <property type="entry name" value="Probable tRNA modification gtpase trme, domain 1"/>
    <property type="match status" value="1"/>
</dbReference>
<organism evidence="6 7">
    <name type="scientific">Cohaesibacter gelatinilyticus</name>
    <dbReference type="NCBI Taxonomy" id="372072"/>
    <lineage>
        <taxon>Bacteria</taxon>
        <taxon>Pseudomonadati</taxon>
        <taxon>Pseudomonadota</taxon>
        <taxon>Alphaproteobacteria</taxon>
        <taxon>Hyphomicrobiales</taxon>
        <taxon>Cohaesibacteraceae</taxon>
    </lineage>
</organism>
<gene>
    <name evidence="6" type="ORF">SAMN06265368_1629</name>
</gene>
<dbReference type="RefSeq" id="WP_097152765.1">
    <property type="nucleotide sequence ID" value="NZ_OBEL01000001.1"/>
</dbReference>
<dbReference type="Pfam" id="PF01571">
    <property type="entry name" value="GCV_T"/>
    <property type="match status" value="1"/>
</dbReference>
<accession>A0A285NGH9</accession>
<dbReference type="Gene3D" id="3.10.20.440">
    <property type="entry name" value="2Fe-2S iron-sulphur cluster binding domain, sarcosine oxidase, alpha subunit, N-terminal domain"/>
    <property type="match status" value="1"/>
</dbReference>
<evidence type="ECO:0000259" key="4">
    <source>
        <dbReference type="Pfam" id="PF08669"/>
    </source>
</evidence>
<name>A0A285NGH9_9HYPH</name>
<dbReference type="Proteomes" id="UP000219439">
    <property type="component" value="Unassembled WGS sequence"/>
</dbReference>
<dbReference type="Pfam" id="PF12831">
    <property type="entry name" value="FAD_oxidored"/>
    <property type="match status" value="1"/>
</dbReference>
<dbReference type="PANTHER" id="PTHR43757">
    <property type="entry name" value="AMINOMETHYLTRANSFERASE"/>
    <property type="match status" value="1"/>
</dbReference>
<dbReference type="SUPFAM" id="SSF103025">
    <property type="entry name" value="Folate-binding domain"/>
    <property type="match status" value="1"/>
</dbReference>
<dbReference type="SUPFAM" id="SSF101790">
    <property type="entry name" value="Aminomethyltransferase beta-barrel domain"/>
    <property type="match status" value="1"/>
</dbReference>
<dbReference type="PIRSF" id="PIRSF037980">
    <property type="entry name" value="SoxA"/>
    <property type="match status" value="1"/>
</dbReference>
<dbReference type="InterPro" id="IPR036188">
    <property type="entry name" value="FAD/NAD-bd_sf"/>
</dbReference>
<dbReference type="NCBIfam" id="TIGR01372">
    <property type="entry name" value="soxA"/>
    <property type="match status" value="1"/>
</dbReference>
<dbReference type="EMBL" id="OBEL01000001">
    <property type="protein sequence ID" value="SNZ08378.1"/>
    <property type="molecule type" value="Genomic_DNA"/>
</dbReference>
<feature type="domain" description="SoxA A3" evidence="5">
    <location>
        <begin position="519"/>
        <end position="602"/>
    </location>
</feature>
<dbReference type="InterPro" id="IPR028896">
    <property type="entry name" value="GcvT/YgfZ/DmdA"/>
</dbReference>
<keyword evidence="7" id="KW-1185">Reference proteome</keyword>
<reference evidence="6 7" key="1">
    <citation type="submission" date="2017-09" db="EMBL/GenBank/DDBJ databases">
        <authorList>
            <person name="Ehlers B."/>
            <person name="Leendertz F.H."/>
        </authorList>
    </citation>
    <scope>NUCLEOTIDE SEQUENCE [LARGE SCALE GENOMIC DNA]</scope>
    <source>
        <strain evidence="6 7">DSM 18289</strain>
    </source>
</reference>
<keyword evidence="2" id="KW-0560">Oxidoreductase</keyword>
<dbReference type="InterPro" id="IPR006222">
    <property type="entry name" value="GCVT_N"/>
</dbReference>
<protein>
    <submittedName>
        <fullName evidence="6">Sarcosine oxidase subunit alpha</fullName>
    </submittedName>
</protein>
<dbReference type="InterPro" id="IPR013977">
    <property type="entry name" value="GcvT_C"/>
</dbReference>
<dbReference type="Gene3D" id="3.50.50.60">
    <property type="entry name" value="FAD/NAD(P)-binding domain"/>
    <property type="match status" value="1"/>
</dbReference>
<dbReference type="InterPro" id="IPR029043">
    <property type="entry name" value="GcvT/YgfZ_C"/>
</dbReference>
<proteinExistence type="inferred from homology"/>
<dbReference type="PRINTS" id="PR00469">
    <property type="entry name" value="PNDRDTASEII"/>
</dbReference>
<dbReference type="AlphaFoldDB" id="A0A285NGH9"/>
<dbReference type="PANTHER" id="PTHR43757:SF2">
    <property type="entry name" value="AMINOMETHYLTRANSFERASE, MITOCHONDRIAL"/>
    <property type="match status" value="1"/>
</dbReference>
<dbReference type="GO" id="GO:0008115">
    <property type="term" value="F:sarcosine oxidase activity"/>
    <property type="evidence" value="ECO:0007669"/>
    <property type="project" value="InterPro"/>
</dbReference>
<dbReference type="InterPro" id="IPR042204">
    <property type="entry name" value="2Fe-2S-bd_N"/>
</dbReference>